<dbReference type="PANTHER" id="PTHR43199">
    <property type="entry name" value="GLUTATHIONE HYDROLASE"/>
    <property type="match status" value="1"/>
</dbReference>
<evidence type="ECO:0000256" key="8">
    <source>
        <dbReference type="ARBA" id="ARBA00047417"/>
    </source>
</evidence>
<evidence type="ECO:0000256" key="7">
    <source>
        <dbReference type="ARBA" id="ARBA00023315"/>
    </source>
</evidence>
<dbReference type="AlphaFoldDB" id="A0A3A1PFG3"/>
<dbReference type="InterPro" id="IPR051792">
    <property type="entry name" value="GGT_bact"/>
</dbReference>
<reference evidence="13 14" key="1">
    <citation type="submission" date="2018-08" db="EMBL/GenBank/DDBJ databases">
        <title>Erythrobacter zhengii sp.nov., a bacterium isolated from deep-sea sediment.</title>
        <authorList>
            <person name="Fang C."/>
            <person name="Wu Y.-H."/>
            <person name="Sun C."/>
            <person name="Wang H."/>
            <person name="Cheng H."/>
            <person name="Meng F.-X."/>
            <person name="Wang C.-S."/>
            <person name="Xu X.-W."/>
        </authorList>
    </citation>
    <scope>NUCLEOTIDE SEQUENCE [LARGE SCALE GENOMIC DNA]</scope>
    <source>
        <strain evidence="13 14">CCTCC AB 2015396</strain>
    </source>
</reference>
<gene>
    <name evidence="13" type="primary">ggt</name>
    <name evidence="13" type="ORF">D2V17_01945</name>
</gene>
<dbReference type="GO" id="GO:0103068">
    <property type="term" value="F:leukotriene C4 gamma-glutamyl transferase activity"/>
    <property type="evidence" value="ECO:0007669"/>
    <property type="project" value="UniProtKB-EC"/>
</dbReference>
<evidence type="ECO:0000256" key="4">
    <source>
        <dbReference type="ARBA" id="ARBA00022679"/>
    </source>
</evidence>
<dbReference type="OrthoDB" id="9781342at2"/>
<feature type="binding site" evidence="10">
    <location>
        <position position="434"/>
    </location>
    <ligand>
        <name>L-glutamate</name>
        <dbReference type="ChEBI" id="CHEBI:29985"/>
    </ligand>
</feature>
<evidence type="ECO:0000256" key="5">
    <source>
        <dbReference type="ARBA" id="ARBA00022801"/>
    </source>
</evidence>
<feature type="chain" id="PRO_5017267482" description="Glutathione hydrolase proenzyme" evidence="12">
    <location>
        <begin position="28"/>
        <end position="574"/>
    </location>
</feature>
<proteinExistence type="inferred from homology"/>
<feature type="active site" description="Nucleophile" evidence="9">
    <location>
        <position position="394"/>
    </location>
</feature>
<evidence type="ECO:0000256" key="1">
    <source>
        <dbReference type="ARBA" id="ARBA00001049"/>
    </source>
</evidence>
<dbReference type="GO" id="GO:0006750">
    <property type="term" value="P:glutathione biosynthetic process"/>
    <property type="evidence" value="ECO:0007669"/>
    <property type="project" value="UniProtKB-KW"/>
</dbReference>
<dbReference type="EC" id="2.3.2.2" evidence="11"/>
<evidence type="ECO:0000256" key="12">
    <source>
        <dbReference type="SAM" id="SignalP"/>
    </source>
</evidence>
<dbReference type="NCBIfam" id="TIGR00066">
    <property type="entry name" value="g_glut_trans"/>
    <property type="match status" value="1"/>
</dbReference>
<organism evidence="13 14">
    <name type="scientific">Aurantiacibacter xanthus</name>
    <dbReference type="NCBI Taxonomy" id="1784712"/>
    <lineage>
        <taxon>Bacteria</taxon>
        <taxon>Pseudomonadati</taxon>
        <taxon>Pseudomonadota</taxon>
        <taxon>Alphaproteobacteria</taxon>
        <taxon>Sphingomonadales</taxon>
        <taxon>Erythrobacteraceae</taxon>
        <taxon>Aurantiacibacter</taxon>
    </lineage>
</organism>
<comment type="similarity">
    <text evidence="3 11">Belongs to the gamma-glutamyltransferase family.</text>
</comment>
<dbReference type="Proteomes" id="UP000265366">
    <property type="component" value="Unassembled WGS sequence"/>
</dbReference>
<keyword evidence="12" id="KW-0732">Signal</keyword>
<comment type="subunit">
    <text evidence="11">This enzyme consists of two polypeptide chains, which are synthesized in precursor form from a single polypeptide.</text>
</comment>
<dbReference type="PROSITE" id="PS51257">
    <property type="entry name" value="PROKAR_LIPOPROTEIN"/>
    <property type="match status" value="1"/>
</dbReference>
<dbReference type="UniPathway" id="UPA00204"/>
<evidence type="ECO:0000256" key="6">
    <source>
        <dbReference type="ARBA" id="ARBA00023145"/>
    </source>
</evidence>
<dbReference type="GO" id="GO:0006751">
    <property type="term" value="P:glutathione catabolic process"/>
    <property type="evidence" value="ECO:0007669"/>
    <property type="project" value="UniProtKB-UniRule"/>
</dbReference>
<evidence type="ECO:0000313" key="14">
    <source>
        <dbReference type="Proteomes" id="UP000265366"/>
    </source>
</evidence>
<comment type="caution">
    <text evidence="13">The sequence shown here is derived from an EMBL/GenBank/DDBJ whole genome shotgun (WGS) entry which is preliminary data.</text>
</comment>
<dbReference type="EC" id="3.4.19.13" evidence="11"/>
<evidence type="ECO:0000313" key="13">
    <source>
        <dbReference type="EMBL" id="RIV92346.1"/>
    </source>
</evidence>
<dbReference type="InterPro" id="IPR000101">
    <property type="entry name" value="GGT_peptidase"/>
</dbReference>
<keyword evidence="14" id="KW-1185">Reference proteome</keyword>
<keyword evidence="4 11" id="KW-0808">Transferase</keyword>
<dbReference type="InterPro" id="IPR043137">
    <property type="entry name" value="GGT_ssub_C"/>
</dbReference>
<name>A0A3A1PFG3_9SPHN</name>
<protein>
    <recommendedName>
        <fullName evidence="11">Glutathione hydrolase proenzyme</fullName>
        <ecNumber evidence="11">2.3.2.2</ecNumber>
        <ecNumber evidence="11">3.4.19.13</ecNumber>
    </recommendedName>
    <component>
        <recommendedName>
            <fullName evidence="11">Glutathione hydrolase large chain</fullName>
        </recommendedName>
    </component>
    <component>
        <recommendedName>
            <fullName evidence="11">Glutathione hydrolase small chain</fullName>
        </recommendedName>
    </component>
</protein>
<evidence type="ECO:0000256" key="10">
    <source>
        <dbReference type="PIRSR" id="PIRSR600101-2"/>
    </source>
</evidence>
<dbReference type="PRINTS" id="PR01210">
    <property type="entry name" value="GGTRANSPTASE"/>
</dbReference>
<sequence length="574" mass="59210">MSHRTIAPLALSLLLAACATVSPVAEAPVAPTAFTAPQTGMVSTADPRASAAGMAILEQGGSATDAAIAVMLALTVVEPQSSGIGGGGFYVHGTPAGEVTTLDGRETAPAGAGPDWFLDDNGAPVAFLDAVKSGLSVGVPGSLALARQAHERYGKLEWAALFQPAIALARDGFVMTPRLNGALDRARDRGGRVPEGQALFYDTAGEPLPVGTVIKNPALAATLERIAAEGPDWLYQGPAGAALADYVAADTPRDGAMVAADVRGYEARWRDPVCGQYRVYRICGMGPPSSGATTVIAILKQLERFDLAALGAASPTAWHLFAESQRLAYADRELYLGDSDFVDVPVAGLVNSAYLTERGRQISPTSTIADPQAGTPPGASLALAAGPQWPESGTSHFAVVDDAGDSVSWTSTVEGPFGSGLMFGGFYLNNELTDFTMVPEVDGVPVANRVEGSKRPRSSMSPTLVYGPEGNLRIAIGAAGGATIPVQTAKALIGVLDWGLTAQEAIALPGLFSPGNTIMLEPGSSLLAMQGELEALGHKVIVREMPFKANAVEFANGHWRGAADPRSEGVALGN</sequence>
<dbReference type="PANTHER" id="PTHR43199:SF1">
    <property type="entry name" value="GLUTATHIONE HYDROLASE PROENZYME"/>
    <property type="match status" value="1"/>
</dbReference>
<dbReference type="Pfam" id="PF01019">
    <property type="entry name" value="G_glu_transpept"/>
    <property type="match status" value="1"/>
</dbReference>
<dbReference type="InterPro" id="IPR029055">
    <property type="entry name" value="Ntn_hydrolases_N"/>
</dbReference>
<feature type="binding site" evidence="10">
    <location>
        <position position="105"/>
    </location>
    <ligand>
        <name>L-glutamate</name>
        <dbReference type="ChEBI" id="CHEBI:29985"/>
    </ligand>
</feature>
<accession>A0A3A1PFG3</accession>
<evidence type="ECO:0000256" key="9">
    <source>
        <dbReference type="PIRSR" id="PIRSR600101-1"/>
    </source>
</evidence>
<evidence type="ECO:0000256" key="11">
    <source>
        <dbReference type="RuleBase" id="RU368036"/>
    </source>
</evidence>
<feature type="binding site" evidence="10">
    <location>
        <position position="481"/>
    </location>
    <ligand>
        <name>L-glutamate</name>
        <dbReference type="ChEBI" id="CHEBI:29985"/>
    </ligand>
</feature>
<dbReference type="EMBL" id="QXFM01000010">
    <property type="protein sequence ID" value="RIV92346.1"/>
    <property type="molecule type" value="Genomic_DNA"/>
</dbReference>
<comment type="catalytic activity">
    <reaction evidence="8 11">
        <text>an N-terminal (5-L-glutamyl)-[peptide] + an alpha-amino acid = 5-L-glutamyl amino acid + an N-terminal L-alpha-aminoacyl-[peptide]</text>
        <dbReference type="Rhea" id="RHEA:23904"/>
        <dbReference type="Rhea" id="RHEA-COMP:9780"/>
        <dbReference type="Rhea" id="RHEA-COMP:9795"/>
        <dbReference type="ChEBI" id="CHEBI:77644"/>
        <dbReference type="ChEBI" id="CHEBI:78597"/>
        <dbReference type="ChEBI" id="CHEBI:78599"/>
        <dbReference type="ChEBI" id="CHEBI:78608"/>
        <dbReference type="EC" id="2.3.2.2"/>
    </reaction>
</comment>
<dbReference type="InterPro" id="IPR043138">
    <property type="entry name" value="GGT_lsub"/>
</dbReference>
<evidence type="ECO:0000256" key="3">
    <source>
        <dbReference type="ARBA" id="ARBA00009381"/>
    </source>
</evidence>
<comment type="catalytic activity">
    <reaction evidence="2 11">
        <text>glutathione + H2O = L-cysteinylglycine + L-glutamate</text>
        <dbReference type="Rhea" id="RHEA:28807"/>
        <dbReference type="ChEBI" id="CHEBI:15377"/>
        <dbReference type="ChEBI" id="CHEBI:29985"/>
        <dbReference type="ChEBI" id="CHEBI:57925"/>
        <dbReference type="ChEBI" id="CHEBI:61694"/>
        <dbReference type="EC" id="3.4.19.13"/>
    </reaction>
</comment>
<dbReference type="SUPFAM" id="SSF56235">
    <property type="entry name" value="N-terminal nucleophile aminohydrolases (Ntn hydrolases)"/>
    <property type="match status" value="1"/>
</dbReference>
<dbReference type="Gene3D" id="1.10.246.130">
    <property type="match status" value="1"/>
</dbReference>
<evidence type="ECO:0000256" key="2">
    <source>
        <dbReference type="ARBA" id="ARBA00001089"/>
    </source>
</evidence>
<comment type="pathway">
    <text evidence="11">Sulfur metabolism; glutathione metabolism.</text>
</comment>
<feature type="signal peptide" evidence="12">
    <location>
        <begin position="1"/>
        <end position="27"/>
    </location>
</feature>
<keyword evidence="7 11" id="KW-0012">Acyltransferase</keyword>
<keyword evidence="11" id="KW-0317">Glutathione biosynthesis</keyword>
<dbReference type="RefSeq" id="WP_119591457.1">
    <property type="nucleotide sequence ID" value="NZ_QXFM01000010.1"/>
</dbReference>
<dbReference type="GO" id="GO:0036374">
    <property type="term" value="F:glutathione hydrolase activity"/>
    <property type="evidence" value="ECO:0007669"/>
    <property type="project" value="UniProtKB-UniRule"/>
</dbReference>
<keyword evidence="5 11" id="KW-0378">Hydrolase</keyword>
<dbReference type="Gene3D" id="3.60.20.40">
    <property type="match status" value="1"/>
</dbReference>
<keyword evidence="6 11" id="KW-0865">Zymogen</keyword>
<comment type="catalytic activity">
    <reaction evidence="1 11">
        <text>an S-substituted glutathione + H2O = an S-substituted L-cysteinylglycine + L-glutamate</text>
        <dbReference type="Rhea" id="RHEA:59468"/>
        <dbReference type="ChEBI" id="CHEBI:15377"/>
        <dbReference type="ChEBI" id="CHEBI:29985"/>
        <dbReference type="ChEBI" id="CHEBI:90779"/>
        <dbReference type="ChEBI" id="CHEBI:143103"/>
        <dbReference type="EC" id="3.4.19.13"/>
    </reaction>
</comment>
<comment type="PTM">
    <text evidence="11">Cleaved by autocatalysis into a large and a small subunit.</text>
</comment>
<feature type="binding site" evidence="10">
    <location>
        <begin position="458"/>
        <end position="459"/>
    </location>
    <ligand>
        <name>L-glutamate</name>
        <dbReference type="ChEBI" id="CHEBI:29985"/>
    </ligand>
</feature>